<evidence type="ECO:0000313" key="2">
    <source>
        <dbReference type="EMBL" id="MCH1627245.1"/>
    </source>
</evidence>
<proteinExistence type="predicted"/>
<keyword evidence="3" id="KW-1185">Reference proteome</keyword>
<dbReference type="InterPro" id="IPR038461">
    <property type="entry name" value="Schlafen_AlbA_2_dom_sf"/>
</dbReference>
<dbReference type="GO" id="GO:0005524">
    <property type="term" value="F:ATP binding"/>
    <property type="evidence" value="ECO:0007669"/>
    <property type="project" value="UniProtKB-KW"/>
</dbReference>
<dbReference type="Pfam" id="PF04326">
    <property type="entry name" value="SLFN_AlbA_2"/>
    <property type="match status" value="1"/>
</dbReference>
<organism evidence="2 3">
    <name type="scientific">Fredinandcohnia quinoae</name>
    <dbReference type="NCBI Taxonomy" id="2918902"/>
    <lineage>
        <taxon>Bacteria</taxon>
        <taxon>Bacillati</taxon>
        <taxon>Bacillota</taxon>
        <taxon>Bacilli</taxon>
        <taxon>Bacillales</taxon>
        <taxon>Bacillaceae</taxon>
        <taxon>Fredinandcohnia</taxon>
    </lineage>
</organism>
<protein>
    <submittedName>
        <fullName evidence="2">ATP-binding protein</fullName>
    </submittedName>
</protein>
<reference evidence="2" key="1">
    <citation type="submission" date="2022-02" db="EMBL/GenBank/DDBJ databases">
        <title>Fredinandcohnia quinoae sp. nov. isolated from Chenopodium quinoa seeds.</title>
        <authorList>
            <person name="Saati-Santamaria Z."/>
            <person name="Flores-Felix J.D."/>
            <person name="Igual J.M."/>
            <person name="Velazquez E."/>
            <person name="Garcia-Fraile P."/>
            <person name="Martinez-Molina E."/>
        </authorList>
    </citation>
    <scope>NUCLEOTIDE SEQUENCE</scope>
    <source>
        <strain evidence="2">SECRCQ15</strain>
    </source>
</reference>
<feature type="domain" description="Schlafen AlbA-2" evidence="1">
    <location>
        <begin position="19"/>
        <end position="148"/>
    </location>
</feature>
<dbReference type="Gene3D" id="3.30.950.30">
    <property type="entry name" value="Schlafen, AAA domain"/>
    <property type="match status" value="1"/>
</dbReference>
<evidence type="ECO:0000259" key="1">
    <source>
        <dbReference type="Pfam" id="PF04326"/>
    </source>
</evidence>
<dbReference type="InterPro" id="IPR007421">
    <property type="entry name" value="Schlafen_AlbA_2_dom"/>
</dbReference>
<sequence length="379" mass="45102">MDIYDLLVEIELLIASKREGDYWDFKEKHHPNKADLLHDIICMANNRADKDGYIIFGVSDDYEIKGTENDENRRNQQGIIDFLKSKKFSGGIRPTIEMKTLDFYDKQVDLLIIKNSTDTPFFILDDYSDKKRKVRANAIYTRTGDVNTDIDKSADINHIEYLWRKRFLLNRPPLEQIKQKLQQKSEWKRKEDTFYNIFNPEFTITLEDDDRSGHPEFYSYLMMNISTSYGTLEIKCFGTKLYSQGFTILDSGRYLTVVPEWGFIENKFKFNGAISYKYYIKGSLDYILHEFLSEDDHEAVMAKKRFYKGIVIYNNELEKELFEEYIYQNISFLTESINNIDDPYEWLETESEQEKQDARTKIQIGEELNRLLDKFRNER</sequence>
<keyword evidence="2" id="KW-0067">ATP-binding</keyword>
<dbReference type="Proteomes" id="UP001431131">
    <property type="component" value="Unassembled WGS sequence"/>
</dbReference>
<accession>A0AAW5E7N4</accession>
<dbReference type="RefSeq" id="WP_240257166.1">
    <property type="nucleotide sequence ID" value="NZ_JAKTTI010000036.1"/>
</dbReference>
<gene>
    <name evidence="2" type="ORF">MJG50_18070</name>
</gene>
<name>A0AAW5E7N4_9BACI</name>
<dbReference type="EMBL" id="JAKTTI010000036">
    <property type="protein sequence ID" value="MCH1627245.1"/>
    <property type="molecule type" value="Genomic_DNA"/>
</dbReference>
<evidence type="ECO:0000313" key="3">
    <source>
        <dbReference type="Proteomes" id="UP001431131"/>
    </source>
</evidence>
<comment type="caution">
    <text evidence="2">The sequence shown here is derived from an EMBL/GenBank/DDBJ whole genome shotgun (WGS) entry which is preliminary data.</text>
</comment>
<keyword evidence="2" id="KW-0547">Nucleotide-binding</keyword>
<dbReference type="AlphaFoldDB" id="A0AAW5E7N4"/>